<dbReference type="Pfam" id="PF07730">
    <property type="entry name" value="HisKA_3"/>
    <property type="match status" value="1"/>
</dbReference>
<keyword evidence="12" id="KW-1185">Reference proteome</keyword>
<evidence type="ECO:0000256" key="4">
    <source>
        <dbReference type="ARBA" id="ARBA00022679"/>
    </source>
</evidence>
<dbReference type="EMBL" id="JAAWWP010000040">
    <property type="protein sequence ID" value="NKI45541.1"/>
    <property type="molecule type" value="Genomic_DNA"/>
</dbReference>
<keyword evidence="4" id="KW-0808">Transferase</keyword>
<feature type="domain" description="Histidine kinase/HSP90-like ATPase" evidence="10">
    <location>
        <begin position="293"/>
        <end position="383"/>
    </location>
</feature>
<keyword evidence="9" id="KW-0472">Membrane</keyword>
<evidence type="ECO:0000259" key="10">
    <source>
        <dbReference type="SMART" id="SM00387"/>
    </source>
</evidence>
<dbReference type="Proteomes" id="UP000772196">
    <property type="component" value="Unassembled WGS sequence"/>
</dbReference>
<dbReference type="CDD" id="cd16917">
    <property type="entry name" value="HATPase_UhpB-NarQ-NarX-like"/>
    <property type="match status" value="1"/>
</dbReference>
<keyword evidence="9" id="KW-0812">Transmembrane</keyword>
<dbReference type="InterPro" id="IPR011712">
    <property type="entry name" value="Sig_transdc_His_kin_sub3_dim/P"/>
</dbReference>
<dbReference type="SMART" id="SM00387">
    <property type="entry name" value="HATPase_c"/>
    <property type="match status" value="1"/>
</dbReference>
<dbReference type="GO" id="GO:0016301">
    <property type="term" value="F:kinase activity"/>
    <property type="evidence" value="ECO:0007669"/>
    <property type="project" value="UniProtKB-KW"/>
</dbReference>
<dbReference type="PANTHER" id="PTHR24421:SF10">
    <property type="entry name" value="NITRATE_NITRITE SENSOR PROTEIN NARQ"/>
    <property type="match status" value="1"/>
</dbReference>
<keyword evidence="6 11" id="KW-0418">Kinase</keyword>
<dbReference type="Pfam" id="PF02518">
    <property type="entry name" value="HATPase_c"/>
    <property type="match status" value="1"/>
</dbReference>
<organism evidence="11 12">
    <name type="scientific">Streptomyces physcomitrii</name>
    <dbReference type="NCBI Taxonomy" id="2724184"/>
    <lineage>
        <taxon>Bacteria</taxon>
        <taxon>Bacillati</taxon>
        <taxon>Actinomycetota</taxon>
        <taxon>Actinomycetes</taxon>
        <taxon>Kitasatosporales</taxon>
        <taxon>Streptomycetaceae</taxon>
        <taxon>Streptomyces</taxon>
    </lineage>
</organism>
<dbReference type="InterPro" id="IPR050482">
    <property type="entry name" value="Sensor_HK_TwoCompSys"/>
</dbReference>
<comment type="catalytic activity">
    <reaction evidence="1">
        <text>ATP + protein L-histidine = ADP + protein N-phospho-L-histidine.</text>
        <dbReference type="EC" id="2.7.13.3"/>
    </reaction>
</comment>
<gene>
    <name evidence="11" type="ORF">HFV08_30830</name>
</gene>
<dbReference type="SUPFAM" id="SSF55874">
    <property type="entry name" value="ATPase domain of HSP90 chaperone/DNA topoisomerase II/histidine kinase"/>
    <property type="match status" value="1"/>
</dbReference>
<comment type="caution">
    <text evidence="11">The sequence shown here is derived from an EMBL/GenBank/DDBJ whole genome shotgun (WGS) entry which is preliminary data.</text>
</comment>
<keyword evidence="9" id="KW-1133">Transmembrane helix</keyword>
<feature type="transmembrane region" description="Helical" evidence="9">
    <location>
        <begin position="134"/>
        <end position="155"/>
    </location>
</feature>
<evidence type="ECO:0000313" key="12">
    <source>
        <dbReference type="Proteomes" id="UP000772196"/>
    </source>
</evidence>
<evidence type="ECO:0000313" key="11">
    <source>
        <dbReference type="EMBL" id="NKI45541.1"/>
    </source>
</evidence>
<evidence type="ECO:0000256" key="9">
    <source>
        <dbReference type="SAM" id="Phobius"/>
    </source>
</evidence>
<name>A0ABX1HF08_9ACTN</name>
<keyword evidence="3" id="KW-0597">Phosphoprotein</keyword>
<dbReference type="Gene3D" id="1.20.5.1930">
    <property type="match status" value="1"/>
</dbReference>
<evidence type="ECO:0000256" key="3">
    <source>
        <dbReference type="ARBA" id="ARBA00022553"/>
    </source>
</evidence>
<evidence type="ECO:0000256" key="6">
    <source>
        <dbReference type="ARBA" id="ARBA00022777"/>
    </source>
</evidence>
<dbReference type="Gene3D" id="3.30.565.10">
    <property type="entry name" value="Histidine kinase-like ATPase, C-terminal domain"/>
    <property type="match status" value="1"/>
</dbReference>
<evidence type="ECO:0000256" key="7">
    <source>
        <dbReference type="ARBA" id="ARBA00022840"/>
    </source>
</evidence>
<keyword evidence="8" id="KW-0902">Two-component regulatory system</keyword>
<keyword evidence="5" id="KW-0547">Nucleotide-binding</keyword>
<sequence length="385" mass="41367">MRKLLRRWARLSFGILLGSLTAPVELLLVALGGGWLQGAPDRGPEGPGTLRATRYAWGLAYTGQRRMSRYYGTSPPCPHPVPGSRVLAYLAARSGVGLLGGAALFTGIVCTGYASFLLWGWFLLPELDHPGTVFLTALGGLFGLFLSAQGIRGVARWEESLARRFLRPSDRTALERRIGELSESRAGVIEAVDDERRRIERDLHDGVQQRLVALGMLLGRARRATDPDRADALLRQAHEESRDALTELRDVAWRVYPSALDHQGLEAALESVAERAGISVDLTAEVPGRLASSVQTAAYFVVAEAVTNAAKHSGATQVTARVTRHRARLWIRVEDNGAGGADPAAGSGLRGLARRIAALDGAFAIDSPAGGPTVLTAEVPCRSWT</sequence>
<dbReference type="InterPro" id="IPR036890">
    <property type="entry name" value="HATPase_C_sf"/>
</dbReference>
<evidence type="ECO:0000256" key="8">
    <source>
        <dbReference type="ARBA" id="ARBA00023012"/>
    </source>
</evidence>
<dbReference type="RefSeq" id="WP_168543857.1">
    <property type="nucleotide sequence ID" value="NZ_JAAWWP010000040.1"/>
</dbReference>
<proteinExistence type="predicted"/>
<feature type="transmembrane region" description="Helical" evidence="9">
    <location>
        <begin position="95"/>
        <end position="122"/>
    </location>
</feature>
<dbReference type="InterPro" id="IPR003594">
    <property type="entry name" value="HATPase_dom"/>
</dbReference>
<evidence type="ECO:0000256" key="1">
    <source>
        <dbReference type="ARBA" id="ARBA00000085"/>
    </source>
</evidence>
<keyword evidence="7" id="KW-0067">ATP-binding</keyword>
<accession>A0ABX1HF08</accession>
<dbReference type="PANTHER" id="PTHR24421">
    <property type="entry name" value="NITRATE/NITRITE SENSOR PROTEIN NARX-RELATED"/>
    <property type="match status" value="1"/>
</dbReference>
<evidence type="ECO:0000256" key="5">
    <source>
        <dbReference type="ARBA" id="ARBA00022741"/>
    </source>
</evidence>
<evidence type="ECO:0000256" key="2">
    <source>
        <dbReference type="ARBA" id="ARBA00012438"/>
    </source>
</evidence>
<dbReference type="EC" id="2.7.13.3" evidence="2"/>
<reference evidence="11 12" key="1">
    <citation type="submission" date="2020-04" db="EMBL/GenBank/DDBJ databases">
        <title>Phylogenetic Diversity and Antibacterial Activity against Ralstonia solanacearum of Endophytic Actinomycete Isolated from Moss.</title>
        <authorList>
            <person name="Zhuang X."/>
        </authorList>
    </citation>
    <scope>NUCLEOTIDE SEQUENCE [LARGE SCALE GENOMIC DNA]</scope>
    <source>
        <strain evidence="11 12">LD120</strain>
    </source>
</reference>
<protein>
    <recommendedName>
        <fullName evidence="2">histidine kinase</fullName>
        <ecNumber evidence="2">2.7.13.3</ecNumber>
    </recommendedName>
</protein>